<dbReference type="AlphaFoldDB" id="A0A2U4FMG7"/>
<accession>A0A2U4FMG7</accession>
<name>A0A2U4FMG7_9SPIR</name>
<dbReference type="STRING" id="1289135.A966_10767"/>
<comment type="caution">
    <text evidence="2">The sequence shown here is derived from an EMBL/GenBank/DDBJ whole genome shotgun (WGS) entry which is preliminary data.</text>
</comment>
<keyword evidence="1" id="KW-0812">Transmembrane</keyword>
<dbReference type="EMBL" id="ALNZ01000032">
    <property type="protein sequence ID" value="EKV56323.1"/>
    <property type="molecule type" value="Genomic_DNA"/>
</dbReference>
<reference evidence="2 3" key="1">
    <citation type="submission" date="2012-07" db="EMBL/GenBank/DDBJ databases">
        <title>Genome sequence of Brachyspira sp. 30446, isolated from a pig with mucohaemorrhagic colitis.</title>
        <authorList>
            <person name="Rubin J.E."/>
            <person name="Fernando C."/>
            <person name="Harding J.C.S."/>
            <person name="Hill J.E."/>
        </authorList>
    </citation>
    <scope>NUCLEOTIDE SEQUENCE [LARGE SCALE GENOMIC DNA]</scope>
    <source>
        <strain evidence="2 3">30446</strain>
    </source>
</reference>
<keyword evidence="2" id="KW-0808">Transferase</keyword>
<evidence type="ECO:0000313" key="3">
    <source>
        <dbReference type="Proteomes" id="UP000011663"/>
    </source>
</evidence>
<keyword evidence="1" id="KW-1133">Transmembrane helix</keyword>
<dbReference type="Proteomes" id="UP000011663">
    <property type="component" value="Unassembled WGS sequence"/>
</dbReference>
<dbReference type="CDD" id="cd00761">
    <property type="entry name" value="Glyco_tranf_GTA_type"/>
    <property type="match status" value="1"/>
</dbReference>
<dbReference type="OrthoDB" id="307550at2"/>
<dbReference type="Gene3D" id="3.90.550.10">
    <property type="entry name" value="Spore Coat Polysaccharide Biosynthesis Protein SpsA, Chain A"/>
    <property type="match status" value="1"/>
</dbReference>
<dbReference type="GeneID" id="66488558"/>
<sequence>MGKINCLFLITIHVNNVEKYLKMYINSIINHTFTKFKTIVIDYYSNSNCKETINLYNDNKIIYRYEQNKGTLLTGKTERLEEKKVSFYIAANNIYNNSLLNEKIKHNLYDNFFKSDIVKKASIYIYYTHIILSNNIIKYLISLYFLKTYKDIYDELYNYYLKTEKKLKDINNKLLTYLFSIILYIFYTNIIIFSININAKNTSEFNFVIKKRV</sequence>
<keyword evidence="1" id="KW-0472">Membrane</keyword>
<organism evidence="2 3">
    <name type="scientific">Brachyspira hampsonii 30446</name>
    <dbReference type="NCBI Taxonomy" id="1289135"/>
    <lineage>
        <taxon>Bacteria</taxon>
        <taxon>Pseudomonadati</taxon>
        <taxon>Spirochaetota</taxon>
        <taxon>Spirochaetia</taxon>
        <taxon>Brachyspirales</taxon>
        <taxon>Brachyspiraceae</taxon>
        <taxon>Brachyspira</taxon>
    </lineage>
</organism>
<gene>
    <name evidence="2" type="ORF">A966_10767</name>
</gene>
<protein>
    <submittedName>
        <fullName evidence="2">Glycosyl transferase</fullName>
    </submittedName>
</protein>
<dbReference type="RefSeq" id="WP_008725241.1">
    <property type="nucleotide sequence ID" value="NZ_JH994111.1"/>
</dbReference>
<feature type="transmembrane region" description="Helical" evidence="1">
    <location>
        <begin position="174"/>
        <end position="197"/>
    </location>
</feature>
<proteinExistence type="predicted"/>
<dbReference type="InterPro" id="IPR029044">
    <property type="entry name" value="Nucleotide-diphossugar_trans"/>
</dbReference>
<dbReference type="GO" id="GO:0016740">
    <property type="term" value="F:transferase activity"/>
    <property type="evidence" value="ECO:0007669"/>
    <property type="project" value="UniProtKB-KW"/>
</dbReference>
<evidence type="ECO:0000313" key="2">
    <source>
        <dbReference type="EMBL" id="EKV56323.1"/>
    </source>
</evidence>
<feature type="transmembrane region" description="Helical" evidence="1">
    <location>
        <begin position="124"/>
        <end position="146"/>
    </location>
</feature>
<evidence type="ECO:0000256" key="1">
    <source>
        <dbReference type="SAM" id="Phobius"/>
    </source>
</evidence>